<feature type="domain" description="Insertion element IS402-like" evidence="3">
    <location>
        <begin position="4"/>
        <end position="79"/>
    </location>
</feature>
<feature type="transmembrane region" description="Helical" evidence="1">
    <location>
        <begin position="234"/>
        <end position="254"/>
    </location>
</feature>
<dbReference type="NCBIfam" id="NF033580">
    <property type="entry name" value="transpos_IS5_3"/>
    <property type="match status" value="1"/>
</dbReference>
<proteinExistence type="predicted"/>
<dbReference type="Pfam" id="PF01609">
    <property type="entry name" value="DDE_Tnp_1"/>
    <property type="match status" value="1"/>
</dbReference>
<evidence type="ECO:0000259" key="3">
    <source>
        <dbReference type="Pfam" id="PF13340"/>
    </source>
</evidence>
<name>A0AA86MX69_9BACT</name>
<dbReference type="Pfam" id="PF13340">
    <property type="entry name" value="DUF4096"/>
    <property type="match status" value="1"/>
</dbReference>
<dbReference type="PANTHER" id="PTHR30007">
    <property type="entry name" value="PHP DOMAIN PROTEIN"/>
    <property type="match status" value="1"/>
</dbReference>
<feature type="domain" description="Transposase IS4-like" evidence="2">
    <location>
        <begin position="98"/>
        <end position="250"/>
    </location>
</feature>
<evidence type="ECO:0000259" key="2">
    <source>
        <dbReference type="Pfam" id="PF01609"/>
    </source>
</evidence>
<dbReference type="PANTHER" id="PTHR30007:SF0">
    <property type="entry name" value="TRANSPOSASE"/>
    <property type="match status" value="1"/>
</dbReference>
<dbReference type="AlphaFoldDB" id="A0AA86MX69"/>
<keyword evidence="5" id="KW-1185">Reference proteome</keyword>
<keyword evidence="1" id="KW-0472">Membrane</keyword>
<evidence type="ECO:0000256" key="1">
    <source>
        <dbReference type="SAM" id="Phobius"/>
    </source>
</evidence>
<sequence length="257" mass="30222">MLRLSDDQWERIRSHFPEEHLPEGRRGRKPIPTRAVLEVVLWILNTGAQWHMLPQCYPNDNTVHRRFQHWCHQEVLRAVLTDLANTLREDGALDEAECFIDATFASAKGGGEQIGPTKRGKGVKILAIVDRHGLPLSVSTHAANHHEVTLVQLSFDFYMIEAKPEHLIGDRAYDSDKLDDALKQQGVEMIAPHRANRRKRKTQDGRRLRRDERRWLVERFFAWMQWRRRLLVRWEYYATNFLGFVQLAVMVILLRQF</sequence>
<evidence type="ECO:0000313" key="4">
    <source>
        <dbReference type="EMBL" id="CAI4030662.1"/>
    </source>
</evidence>
<gene>
    <name evidence="4" type="ORF">DNFV4_01090</name>
</gene>
<dbReference type="KEGG" id="nti:DNFV4_01090"/>
<dbReference type="GO" id="GO:0003677">
    <property type="term" value="F:DNA binding"/>
    <property type="evidence" value="ECO:0007669"/>
    <property type="project" value="InterPro"/>
</dbReference>
<keyword evidence="1" id="KW-1133">Transmembrane helix</keyword>
<dbReference type="InterPro" id="IPR002559">
    <property type="entry name" value="Transposase_11"/>
</dbReference>
<dbReference type="Proteomes" id="UP001179121">
    <property type="component" value="Chromosome"/>
</dbReference>
<dbReference type="GO" id="GO:0004803">
    <property type="term" value="F:transposase activity"/>
    <property type="evidence" value="ECO:0007669"/>
    <property type="project" value="InterPro"/>
</dbReference>
<dbReference type="GO" id="GO:0006313">
    <property type="term" value="P:DNA transposition"/>
    <property type="evidence" value="ECO:0007669"/>
    <property type="project" value="InterPro"/>
</dbReference>
<reference evidence="4" key="1">
    <citation type="submission" date="2022-10" db="EMBL/GenBank/DDBJ databases">
        <authorList>
            <person name="Koch H."/>
        </authorList>
    </citation>
    <scope>NUCLEOTIDE SEQUENCE</scope>
    <source>
        <strain evidence="4">DNF</strain>
    </source>
</reference>
<keyword evidence="1" id="KW-0812">Transmembrane</keyword>
<organism evidence="4 5">
    <name type="scientific">Nitrospira tepida</name>
    <dbReference type="NCBI Taxonomy" id="2973512"/>
    <lineage>
        <taxon>Bacteria</taxon>
        <taxon>Pseudomonadati</taxon>
        <taxon>Nitrospirota</taxon>
        <taxon>Nitrospiria</taxon>
        <taxon>Nitrospirales</taxon>
        <taxon>Nitrospiraceae</taxon>
        <taxon>Nitrospira</taxon>
    </lineage>
</organism>
<dbReference type="RefSeq" id="WP_289267639.1">
    <property type="nucleotide sequence ID" value="NZ_OX365700.1"/>
</dbReference>
<dbReference type="InterPro" id="IPR025161">
    <property type="entry name" value="IS402-like_dom"/>
</dbReference>
<protein>
    <submittedName>
        <fullName evidence="4">Transposase</fullName>
    </submittedName>
</protein>
<evidence type="ECO:0000313" key="5">
    <source>
        <dbReference type="Proteomes" id="UP001179121"/>
    </source>
</evidence>
<accession>A0AA86MX69</accession>
<dbReference type="EMBL" id="OX365700">
    <property type="protein sequence ID" value="CAI4030662.1"/>
    <property type="molecule type" value="Genomic_DNA"/>
</dbReference>